<dbReference type="Pfam" id="PF01345">
    <property type="entry name" value="DUF11"/>
    <property type="match status" value="1"/>
</dbReference>
<keyword evidence="2" id="KW-1133">Transmembrane helix</keyword>
<dbReference type="Proteomes" id="UP000176651">
    <property type="component" value="Unassembled WGS sequence"/>
</dbReference>
<dbReference type="SUPFAM" id="SSF110296">
    <property type="entry name" value="Oligoxyloglucan reducing end-specific cellobiohydrolase"/>
    <property type="match status" value="1"/>
</dbReference>
<evidence type="ECO:0000259" key="4">
    <source>
        <dbReference type="Pfam" id="PF13205"/>
    </source>
</evidence>
<dbReference type="InterPro" id="IPR001434">
    <property type="entry name" value="OmcB-like_DUF11"/>
</dbReference>
<dbReference type="Pfam" id="PF13205">
    <property type="entry name" value="Big_5"/>
    <property type="match status" value="1"/>
</dbReference>
<dbReference type="InterPro" id="IPR047589">
    <property type="entry name" value="DUF11_rpt"/>
</dbReference>
<evidence type="ECO:0008006" key="7">
    <source>
        <dbReference type="Google" id="ProtNLM"/>
    </source>
</evidence>
<comment type="caution">
    <text evidence="5">The sequence shown here is derived from an EMBL/GenBank/DDBJ whole genome shotgun (WGS) entry which is preliminary data.</text>
</comment>
<evidence type="ECO:0000256" key="2">
    <source>
        <dbReference type="SAM" id="Phobius"/>
    </source>
</evidence>
<dbReference type="PANTHER" id="PTHR34819">
    <property type="entry name" value="LARGE CYSTEINE-RICH PERIPLASMIC PROTEIN OMCB"/>
    <property type="match status" value="1"/>
</dbReference>
<protein>
    <recommendedName>
        <fullName evidence="7">DUF11 domain-containing protein</fullName>
    </recommendedName>
</protein>
<dbReference type="STRING" id="1798535.A2V68_02530"/>
<proteinExistence type="predicted"/>
<dbReference type="EMBL" id="META01000005">
    <property type="protein sequence ID" value="OGB74080.1"/>
    <property type="molecule type" value="Genomic_DNA"/>
</dbReference>
<dbReference type="InterPro" id="IPR051172">
    <property type="entry name" value="Chlamydia_OmcB"/>
</dbReference>
<evidence type="ECO:0000259" key="3">
    <source>
        <dbReference type="Pfam" id="PF01345"/>
    </source>
</evidence>
<gene>
    <name evidence="5" type="ORF">A2V68_02530</name>
</gene>
<feature type="domain" description="DUF11" evidence="3">
    <location>
        <begin position="1133"/>
        <end position="1234"/>
    </location>
</feature>
<evidence type="ECO:0000313" key="6">
    <source>
        <dbReference type="Proteomes" id="UP000176651"/>
    </source>
</evidence>
<dbReference type="PANTHER" id="PTHR34819:SF3">
    <property type="entry name" value="CELL SURFACE PROTEIN"/>
    <property type="match status" value="1"/>
</dbReference>
<evidence type="ECO:0000313" key="5">
    <source>
        <dbReference type="EMBL" id="OGB74080.1"/>
    </source>
</evidence>
<dbReference type="CDD" id="cd15482">
    <property type="entry name" value="Sialidase_non-viral"/>
    <property type="match status" value="1"/>
</dbReference>
<dbReference type="NCBIfam" id="TIGR01451">
    <property type="entry name" value="B_ant_repeat"/>
    <property type="match status" value="2"/>
</dbReference>
<reference evidence="5 6" key="1">
    <citation type="journal article" date="2016" name="Nat. Commun.">
        <title>Thousands of microbial genomes shed light on interconnected biogeochemical processes in an aquifer system.</title>
        <authorList>
            <person name="Anantharaman K."/>
            <person name="Brown C.T."/>
            <person name="Hug L.A."/>
            <person name="Sharon I."/>
            <person name="Castelle C.J."/>
            <person name="Probst A.J."/>
            <person name="Thomas B.C."/>
            <person name="Singh A."/>
            <person name="Wilkins M.J."/>
            <person name="Karaoz U."/>
            <person name="Brodie E.L."/>
            <person name="Williams K.H."/>
            <person name="Hubbard S.S."/>
            <person name="Banfield J.F."/>
        </authorList>
    </citation>
    <scope>NUCLEOTIDE SEQUENCE [LARGE SCALE GENOMIC DNA]</scope>
</reference>
<dbReference type="InterPro" id="IPR032812">
    <property type="entry name" value="SbsA_Ig"/>
</dbReference>
<keyword evidence="1" id="KW-0732">Signal</keyword>
<name>A0A1F4NRM6_UNCK3</name>
<keyword evidence="2" id="KW-0472">Membrane</keyword>
<evidence type="ECO:0000256" key="1">
    <source>
        <dbReference type="ARBA" id="ARBA00022729"/>
    </source>
</evidence>
<feature type="transmembrane region" description="Helical" evidence="2">
    <location>
        <begin position="12"/>
        <end position="32"/>
    </location>
</feature>
<feature type="domain" description="SbsA Ig-like" evidence="4">
    <location>
        <begin position="864"/>
        <end position="983"/>
    </location>
</feature>
<sequence length="1831" mass="198164">MPKLVQDRFKRFISHSTTAALILQMVLVGGLFNSGILPAWADESQTWHFTASGDYDIGVGVTVADTYAFSNLEYTPASDNLDSYGPTTDLVETDTAGRILAGTSTVYTYPSPYSTDYGVTWNKDLPIIMGGEISNIKFAKVTNGGYSGRIIGVGFDDGTPIPEGGWCYTDDDGATWTGHDIVAGSTKWEAAYYDPIRRQLWAGTDDASNLLYYSTDFGASFTNTDVGSLTNATEVLTITSSGPVLYAGAIISGATGSSTAIFYSLDNGQIWSEATNSGNDSTHDTIYDIKLDSLGYVYAVTDGAYILKSTAAVPGATTFQKVSISGLSGAQTMYIDASDGIFVIGTGGANYRSFDYGTDFVGESPANSVVDMLYTHAIIRMSNYIYLLATEGAGSSGNAYSGDQLFIIEIGGGPTVAPADGEGVDYSSISVFSETYAATSETQGGLQYRLTNSYGGDWYWWDGVNWSVSADQTESNTALEVNLNIAQFDEDVGTGTFYFQVALFDTGVPYNNASIALDSVDITYVGNTLTVTAPDTSTDWDIGDTESITWDITGETPDHYDIFYAQREDEGAWGSWLQSNANMDDYTTSGTGYRWEIPVVSYPHPTYKNYKVKVESYTSGDVLLAEDESDAFIIDFGPINNFVVEVPESATVDSAFPATVTARDQYNNTITNFDNTVNISANPGPITPTTIGDGTYGSWSDGTASYDGYVISVVASHSVTASYSGASGSDTINILPKGGGGGGDTEKPTSKVIGVLEGGKIVPMKKLYTRSPISIVAEAQDDSKMIKSVELWYRHKESGKTYQPYGPGTKIFIEDIAYWKWDFDIKLTGGDGTYYFYSIATDYAGNVEDPPGGKGYDATTTFQATRPKIWNTNPYNREVEVGVQRDVIVSFDKPMDGLSVQEAFCFSKNNGNGSSIPPCEDWSYWGWGLSWSQRNTVATFSHSRNFDYATTYKVLIDPTKAMDVNGLYLDPASDVPNPWIFTTTVPQDPDLSNSSKIVEAIYDGGTGLLKDEANPGDILLYSITLTNTSKWADSNTTLTDPIPLHTTYGNYLYVNPPSFNVRYDSATNSILGSGLIPKNTQVVVKFQVRIDSPLPNETEVKNTATVNDGNGREYYPFASTLVKSSPNWADSRKDANQDTAKVGATLTYTISVKNSGDMDAENVTITDRIPTYTQYVQGSATGGLEYDGVSMLSWQGAIKANESPKIFTFKVIVTSQPPPNNPKVINIAIITDENGSYNRIAEVTIIPDDSSPPYITAVSPAEGTMNVKLFSPVTITFSGSMIPDSLEYRVSAKTGEDETGTPIYEVIYDTTEGDSDWTESWASDSGKANAKVTITPSSPLCSPGIHHLVKVISAKGANGKYLVSDKEAPVPYNEWGFTTLSPALIFEQPATLWLQVDKPSGPIVVKLVNWTNYENPDAPFPQYEPYAVEDPKGLTVRLMTTNLKGTGKFDVDPSGKFNGSITSVLMPQGADRITFYFRESSITSGQYPPYRIIVGPASNTGYTVFGSSRPYVSTADGQELTGDQIAFKTTDQNIPVGKLSEPLRFGVYSADGQWVTLKGNDAFLLDSSSPTGQFYNRLGNPISEFATFGSGEGIKQGYLLRVDQDRVEDKFYYKELMTPGYYTINIEDIGQLNISGVNVAAGGRTLAEKASQDILIMPLEELEELEEEELEEVVDETGRELDYIAIDPEDTIVLPGAIQAFTAQGFDTENKEIEELKFSWYVIRGGGTILKKGSDGNGHTTNFTAGLKPGVYTDTVLVATLYNGKIQAALATVRVADVVDYGGPGRLPSTGPNGIQLLFISLTLLSAVALAAVEHYEKTQLAETTPTSPAK</sequence>
<dbReference type="Gene3D" id="2.60.40.740">
    <property type="match status" value="1"/>
</dbReference>
<organism evidence="5 6">
    <name type="scientific">candidate division Kazan bacterium RBG_13_50_9</name>
    <dbReference type="NCBI Taxonomy" id="1798535"/>
    <lineage>
        <taxon>Bacteria</taxon>
        <taxon>Bacteria division Kazan-3B-28</taxon>
    </lineage>
</organism>
<accession>A0A1F4NRM6</accession>
<keyword evidence="2" id="KW-0812">Transmembrane</keyword>